<accession>A0A6A4HBY0</accession>
<protein>
    <submittedName>
        <fullName evidence="2">Uncharacterized protein</fullName>
    </submittedName>
</protein>
<evidence type="ECO:0000313" key="2">
    <source>
        <dbReference type="EMBL" id="KAE9395326.1"/>
    </source>
</evidence>
<feature type="signal peptide" evidence="1">
    <location>
        <begin position="1"/>
        <end position="22"/>
    </location>
</feature>
<name>A0A6A4HBY0_9AGAR</name>
<evidence type="ECO:0000256" key="1">
    <source>
        <dbReference type="SAM" id="SignalP"/>
    </source>
</evidence>
<evidence type="ECO:0000313" key="3">
    <source>
        <dbReference type="Proteomes" id="UP000799118"/>
    </source>
</evidence>
<proteinExistence type="predicted"/>
<keyword evidence="1" id="KW-0732">Signal</keyword>
<dbReference type="AlphaFoldDB" id="A0A6A4HBY0"/>
<dbReference type="OrthoDB" id="3064493at2759"/>
<gene>
    <name evidence="2" type="ORF">BT96DRAFT_922881</name>
</gene>
<organism evidence="2 3">
    <name type="scientific">Gymnopus androsaceus JB14</name>
    <dbReference type="NCBI Taxonomy" id="1447944"/>
    <lineage>
        <taxon>Eukaryota</taxon>
        <taxon>Fungi</taxon>
        <taxon>Dikarya</taxon>
        <taxon>Basidiomycota</taxon>
        <taxon>Agaricomycotina</taxon>
        <taxon>Agaricomycetes</taxon>
        <taxon>Agaricomycetidae</taxon>
        <taxon>Agaricales</taxon>
        <taxon>Marasmiineae</taxon>
        <taxon>Omphalotaceae</taxon>
        <taxon>Gymnopus</taxon>
    </lineage>
</organism>
<dbReference type="EMBL" id="ML769533">
    <property type="protein sequence ID" value="KAE9395326.1"/>
    <property type="molecule type" value="Genomic_DNA"/>
</dbReference>
<dbReference type="Proteomes" id="UP000799118">
    <property type="component" value="Unassembled WGS sequence"/>
</dbReference>
<feature type="chain" id="PRO_5025462287" evidence="1">
    <location>
        <begin position="23"/>
        <end position="201"/>
    </location>
</feature>
<keyword evidence="3" id="KW-1185">Reference proteome</keyword>
<reference evidence="2" key="1">
    <citation type="journal article" date="2019" name="Environ. Microbiol.">
        <title>Fungal ecological strategies reflected in gene transcription - a case study of two litter decomposers.</title>
        <authorList>
            <person name="Barbi F."/>
            <person name="Kohler A."/>
            <person name="Barry K."/>
            <person name="Baskaran P."/>
            <person name="Daum C."/>
            <person name="Fauchery L."/>
            <person name="Ihrmark K."/>
            <person name="Kuo A."/>
            <person name="LaButti K."/>
            <person name="Lipzen A."/>
            <person name="Morin E."/>
            <person name="Grigoriev I.V."/>
            <person name="Henrissat B."/>
            <person name="Lindahl B."/>
            <person name="Martin F."/>
        </authorList>
    </citation>
    <scope>NUCLEOTIDE SEQUENCE</scope>
    <source>
        <strain evidence="2">JB14</strain>
    </source>
</reference>
<sequence length="201" mass="21709">MFPSAVLTTLFTFVLCIGSALAHPVVNEKRAPVAELVLRETNMNSEQWHFALMVRPPGHTGQLLAIEHVVDHTDKCMVYSETREADLNEGNLALSAPLKTPNGESDDMELHVAVTEITEGIKSASQAKIATGDFKNCLDFVSTAVGKLQKKGFLSSADAKKFTDFCAARRAYVKAWTDHVTQQACARGVNGCKSKGGKGGK</sequence>